<evidence type="ECO:0000313" key="2">
    <source>
        <dbReference type="Proteomes" id="UP000246991"/>
    </source>
</evidence>
<evidence type="ECO:0000313" key="1">
    <source>
        <dbReference type="EMBL" id="PWW79895.1"/>
    </source>
</evidence>
<protein>
    <submittedName>
        <fullName evidence="1">Uncharacterized protein</fullName>
    </submittedName>
</protein>
<reference evidence="1 2" key="1">
    <citation type="submission" date="2018-03" db="EMBL/GenBank/DDBJ databases">
        <title>Genomes of Pezizomycetes fungi and the evolution of truffles.</title>
        <authorList>
            <person name="Murat C."/>
            <person name="Payen T."/>
            <person name="Noel B."/>
            <person name="Kuo A."/>
            <person name="Martin F.M."/>
        </authorList>
    </citation>
    <scope>NUCLEOTIDE SEQUENCE [LARGE SCALE GENOMIC DNA]</scope>
    <source>
        <strain evidence="1">091103-1</strain>
    </source>
</reference>
<organism evidence="1 2">
    <name type="scientific">Tuber magnatum</name>
    <name type="common">white Piedmont truffle</name>
    <dbReference type="NCBI Taxonomy" id="42249"/>
    <lineage>
        <taxon>Eukaryota</taxon>
        <taxon>Fungi</taxon>
        <taxon>Dikarya</taxon>
        <taxon>Ascomycota</taxon>
        <taxon>Pezizomycotina</taxon>
        <taxon>Pezizomycetes</taxon>
        <taxon>Pezizales</taxon>
        <taxon>Tuberaceae</taxon>
        <taxon>Tuber</taxon>
    </lineage>
</organism>
<comment type="caution">
    <text evidence="1">The sequence shown here is derived from an EMBL/GenBank/DDBJ whole genome shotgun (WGS) entry which is preliminary data.</text>
</comment>
<dbReference type="AlphaFoldDB" id="A0A317SZN2"/>
<name>A0A317SZN2_9PEZI</name>
<dbReference type="EMBL" id="PYWC01000005">
    <property type="protein sequence ID" value="PWW79895.1"/>
    <property type="molecule type" value="Genomic_DNA"/>
</dbReference>
<keyword evidence="2" id="KW-1185">Reference proteome</keyword>
<gene>
    <name evidence="1" type="ORF">C7212DRAFT_341051</name>
</gene>
<sequence>MVAFVPLSRSQALVAYAVKRKEKEITVGPEGEIGDKKRDKTPICKKNTGETWASMACEYMKEAEFREVRRKKQPQAIVRKEKETAKLEEKERHLEWRFTEIGVKSKLPLFCAKEGIRKEINGVMRKKKKGARTAIVKVFMERVLIGVKQWKPDEWKTETAFDSVLMDIEKSNKSIHVGGMREEETASRSKENATCAINRRITWGTRDEVSR</sequence>
<proteinExistence type="predicted"/>
<dbReference type="Proteomes" id="UP000246991">
    <property type="component" value="Unassembled WGS sequence"/>
</dbReference>
<accession>A0A317SZN2</accession>